<dbReference type="Proteomes" id="UP000094256">
    <property type="component" value="Chromosome"/>
</dbReference>
<dbReference type="GO" id="GO:0046872">
    <property type="term" value="F:metal ion binding"/>
    <property type="evidence" value="ECO:0007669"/>
    <property type="project" value="UniProtKB-KW"/>
</dbReference>
<accession>A0A1B3Z983</accession>
<dbReference type="PROSITE" id="PS51819">
    <property type="entry name" value="VOC"/>
    <property type="match status" value="1"/>
</dbReference>
<dbReference type="STRING" id="1560345.AWL63_08310"/>
<dbReference type="OrthoDB" id="9788468at2"/>
<dbReference type="InterPro" id="IPR037523">
    <property type="entry name" value="VOC_core"/>
</dbReference>
<dbReference type="SUPFAM" id="SSF54593">
    <property type="entry name" value="Glyoxalase/Bleomycin resistance protein/Dihydroxybiphenyl dioxygenase"/>
    <property type="match status" value="1"/>
</dbReference>
<keyword evidence="1" id="KW-0479">Metal-binding</keyword>
<dbReference type="AlphaFoldDB" id="A0A1B3Z983"/>
<protein>
    <recommendedName>
        <fullName evidence="2">VOC domain-containing protein</fullName>
    </recommendedName>
</protein>
<dbReference type="GO" id="GO:0046491">
    <property type="term" value="P:L-methylmalonyl-CoA metabolic process"/>
    <property type="evidence" value="ECO:0007669"/>
    <property type="project" value="TreeGrafter"/>
</dbReference>
<feature type="domain" description="VOC" evidence="2">
    <location>
        <begin position="6"/>
        <end position="132"/>
    </location>
</feature>
<sequence length="135" mass="14844">MFETYTLHHVGIICPDLADANDFMAKMGLVESYRGHVERWGCWCIFTVAAAGAVIELVVPDADSVLAKFNKGAGGVHHFAYQVEDLRATMDWCAARGLRMLEPEPVKGAGDFLCNFVNPVDTRGIQIEFVQPLTA</sequence>
<gene>
    <name evidence="3" type="ORF">AWL63_08310</name>
</gene>
<dbReference type="RefSeq" id="WP_069204536.1">
    <property type="nucleotide sequence ID" value="NZ_CP014168.1"/>
</dbReference>
<dbReference type="PANTHER" id="PTHR43048">
    <property type="entry name" value="METHYLMALONYL-COA EPIMERASE"/>
    <property type="match status" value="1"/>
</dbReference>
<proteinExistence type="predicted"/>
<dbReference type="GO" id="GO:0004493">
    <property type="term" value="F:methylmalonyl-CoA epimerase activity"/>
    <property type="evidence" value="ECO:0007669"/>
    <property type="project" value="TreeGrafter"/>
</dbReference>
<dbReference type="PANTHER" id="PTHR43048:SF3">
    <property type="entry name" value="METHYLMALONYL-COA EPIMERASE, MITOCHONDRIAL"/>
    <property type="match status" value="1"/>
</dbReference>
<dbReference type="KEGG" id="span:AWL63_08310"/>
<name>A0A1B3Z983_9SPHN</name>
<evidence type="ECO:0000313" key="3">
    <source>
        <dbReference type="EMBL" id="AOH83969.1"/>
    </source>
</evidence>
<dbReference type="Pfam" id="PF13669">
    <property type="entry name" value="Glyoxalase_4"/>
    <property type="match status" value="1"/>
</dbReference>
<evidence type="ECO:0000256" key="1">
    <source>
        <dbReference type="ARBA" id="ARBA00022723"/>
    </source>
</evidence>
<dbReference type="EMBL" id="CP014168">
    <property type="protein sequence ID" value="AOH83969.1"/>
    <property type="molecule type" value="Genomic_DNA"/>
</dbReference>
<evidence type="ECO:0000313" key="4">
    <source>
        <dbReference type="Proteomes" id="UP000094256"/>
    </source>
</evidence>
<dbReference type="Gene3D" id="3.10.180.10">
    <property type="entry name" value="2,3-Dihydroxybiphenyl 1,2-Dioxygenase, domain 1"/>
    <property type="match status" value="1"/>
</dbReference>
<evidence type="ECO:0000259" key="2">
    <source>
        <dbReference type="PROSITE" id="PS51819"/>
    </source>
</evidence>
<dbReference type="InterPro" id="IPR051785">
    <property type="entry name" value="MMCE/EMCE_epimerase"/>
</dbReference>
<dbReference type="InterPro" id="IPR029068">
    <property type="entry name" value="Glyas_Bleomycin-R_OHBP_Dase"/>
</dbReference>
<organism evidence="3 4">
    <name type="scientific">Sphingomonas panacis</name>
    <dbReference type="NCBI Taxonomy" id="1560345"/>
    <lineage>
        <taxon>Bacteria</taxon>
        <taxon>Pseudomonadati</taxon>
        <taxon>Pseudomonadota</taxon>
        <taxon>Alphaproteobacteria</taxon>
        <taxon>Sphingomonadales</taxon>
        <taxon>Sphingomonadaceae</taxon>
        <taxon>Sphingomonas</taxon>
    </lineage>
</organism>
<reference evidence="3 4" key="1">
    <citation type="submission" date="2016-01" db="EMBL/GenBank/DDBJ databases">
        <title>Complete genome and mega plasmid sequence of Sphingomonas panacis DCY99 elicits systemic resistance in rice to Xanthomonas oryzae.</title>
        <authorList>
            <person name="Kim Y.J."/>
            <person name="Yang D.C."/>
            <person name="Sing P."/>
        </authorList>
    </citation>
    <scope>NUCLEOTIDE SEQUENCE [LARGE SCALE GENOMIC DNA]</scope>
    <source>
        <strain evidence="3 4">DCY99</strain>
    </source>
</reference>
<keyword evidence="4" id="KW-1185">Reference proteome</keyword>